<dbReference type="RefSeq" id="XP_015078601.1">
    <property type="nucleotide sequence ID" value="XM_015223115.1"/>
</dbReference>
<feature type="region of interest" description="Disordered" evidence="1">
    <location>
        <begin position="1"/>
        <end position="23"/>
    </location>
</feature>
<name>A0ABM1H0B9_SOLPN</name>
<keyword evidence="2" id="KW-1185">Reference proteome</keyword>
<dbReference type="GeneID" id="107022521"/>
<evidence type="ECO:0000313" key="2">
    <source>
        <dbReference type="Proteomes" id="UP000694930"/>
    </source>
</evidence>
<feature type="region of interest" description="Disordered" evidence="1">
    <location>
        <begin position="153"/>
        <end position="179"/>
    </location>
</feature>
<protein>
    <submittedName>
        <fullName evidence="3">DNA-directed RNA polymerase II subunit 1-like</fullName>
    </submittedName>
</protein>
<evidence type="ECO:0000256" key="1">
    <source>
        <dbReference type="SAM" id="MobiDB-lite"/>
    </source>
</evidence>
<dbReference type="Proteomes" id="UP000694930">
    <property type="component" value="Chromosome 6"/>
</dbReference>
<organism evidence="2 3">
    <name type="scientific">Solanum pennellii</name>
    <name type="common">Tomato</name>
    <name type="synonym">Lycopersicon pennellii</name>
    <dbReference type="NCBI Taxonomy" id="28526"/>
    <lineage>
        <taxon>Eukaryota</taxon>
        <taxon>Viridiplantae</taxon>
        <taxon>Streptophyta</taxon>
        <taxon>Embryophyta</taxon>
        <taxon>Tracheophyta</taxon>
        <taxon>Spermatophyta</taxon>
        <taxon>Magnoliopsida</taxon>
        <taxon>eudicotyledons</taxon>
        <taxon>Gunneridae</taxon>
        <taxon>Pentapetalae</taxon>
        <taxon>asterids</taxon>
        <taxon>lamiids</taxon>
        <taxon>Solanales</taxon>
        <taxon>Solanaceae</taxon>
        <taxon>Solanoideae</taxon>
        <taxon>Solaneae</taxon>
        <taxon>Solanum</taxon>
        <taxon>Solanum subgen. Lycopersicon</taxon>
    </lineage>
</organism>
<evidence type="ECO:0000313" key="3">
    <source>
        <dbReference type="RefSeq" id="XP_015078601.1"/>
    </source>
</evidence>
<gene>
    <name evidence="3" type="primary">LOC107022521</name>
</gene>
<reference evidence="3" key="2">
    <citation type="submission" date="2025-08" db="UniProtKB">
        <authorList>
            <consortium name="RefSeq"/>
        </authorList>
    </citation>
    <scope>IDENTIFICATION</scope>
</reference>
<sequence>MSFSSPSPLIGSRQPPSSPFSPAIIATLKQRTPAPPSPLSSSQSISSLFLYSPPSFLHRWQHSGKLPGSSEAAARAALASLHREQKLRRDAPGSAALSPFLPSSRSSPLYRQQQAAPLLPPSPVILHFSPLLVSSSPSSSFPFFFLQGSSPTTVTAAPTTPASSHSDQQLWRNAGRTAA</sequence>
<feature type="compositionally biased region" description="Low complexity" evidence="1">
    <location>
        <begin position="153"/>
        <end position="166"/>
    </location>
</feature>
<feature type="compositionally biased region" description="Low complexity" evidence="1">
    <location>
        <begin position="92"/>
        <end position="114"/>
    </location>
</feature>
<reference evidence="2" key="1">
    <citation type="journal article" date="2014" name="Nat. Genet.">
        <title>The genome of the stress-tolerant wild tomato species Solanum pennellii.</title>
        <authorList>
            <person name="Bolger A."/>
            <person name="Scossa F."/>
            <person name="Bolger M.E."/>
            <person name="Lanz C."/>
            <person name="Maumus F."/>
            <person name="Tohge T."/>
            <person name="Quesneville H."/>
            <person name="Alseekh S."/>
            <person name="Sorensen I."/>
            <person name="Lichtenstein G."/>
            <person name="Fich E.A."/>
            <person name="Conte M."/>
            <person name="Keller H."/>
            <person name="Schneeberger K."/>
            <person name="Schwacke R."/>
            <person name="Ofner I."/>
            <person name="Vrebalov J."/>
            <person name="Xu Y."/>
            <person name="Osorio S."/>
            <person name="Aflitos S.A."/>
            <person name="Schijlen E."/>
            <person name="Jimenez-Gomez J.M."/>
            <person name="Ryngajllo M."/>
            <person name="Kimura S."/>
            <person name="Kumar R."/>
            <person name="Koenig D."/>
            <person name="Headland L.R."/>
            <person name="Maloof J.N."/>
            <person name="Sinha N."/>
            <person name="van Ham R.C."/>
            <person name="Lankhorst R.K."/>
            <person name="Mao L."/>
            <person name="Vogel A."/>
            <person name="Arsova B."/>
            <person name="Panstruga R."/>
            <person name="Fei Z."/>
            <person name="Rose J.K."/>
            <person name="Zamir D."/>
            <person name="Carrari F."/>
            <person name="Giovannoni J.J."/>
            <person name="Weigel D."/>
            <person name="Usadel B."/>
            <person name="Fernie A.R."/>
        </authorList>
    </citation>
    <scope>NUCLEOTIDE SEQUENCE [LARGE SCALE GENOMIC DNA]</scope>
    <source>
        <strain evidence="2">cv. LA0716</strain>
    </source>
</reference>
<feature type="region of interest" description="Disordered" evidence="1">
    <location>
        <begin position="81"/>
        <end position="114"/>
    </location>
</feature>
<accession>A0ABM1H0B9</accession>
<feature type="compositionally biased region" description="Basic and acidic residues" evidence="1">
    <location>
        <begin position="81"/>
        <end position="91"/>
    </location>
</feature>
<proteinExistence type="predicted"/>